<name>A0ABW9KZD1_XANCT</name>
<dbReference type="Proteomes" id="UP001635788">
    <property type="component" value="Unassembled WGS sequence"/>
</dbReference>
<keyword evidence="3" id="KW-1185">Reference proteome</keyword>
<sequence length="164" mass="17671">MSILNTPSACANAAWTALRNADSDRLRRQRQALHIGDHVGRIGTQQRIVEALDLDSREMRGEDLRAVRGVQAQRGRVATGTASCASWRMLPTLLSAASTLPPGRVMRRSSRTPASGSGQRPRPTAARSRSRYRSHALVRPVASAPAPMETSPAGRIWHATTSGG</sequence>
<evidence type="ECO:0000313" key="3">
    <source>
        <dbReference type="Proteomes" id="UP001635788"/>
    </source>
</evidence>
<evidence type="ECO:0000256" key="1">
    <source>
        <dbReference type="SAM" id="MobiDB-lite"/>
    </source>
</evidence>
<proteinExistence type="predicted"/>
<dbReference type="RefSeq" id="WP_153476822.1">
    <property type="nucleotide sequence ID" value="NZ_CP064001.1"/>
</dbReference>
<feature type="region of interest" description="Disordered" evidence="1">
    <location>
        <begin position="98"/>
        <end position="164"/>
    </location>
</feature>
<comment type="caution">
    <text evidence="2">The sequence shown here is derived from an EMBL/GenBank/DDBJ whole genome shotgun (WGS) entry which is preliminary data.</text>
</comment>
<gene>
    <name evidence="2" type="ORF">ACK3FC_18635</name>
</gene>
<protein>
    <submittedName>
        <fullName evidence="2">Uncharacterized protein</fullName>
    </submittedName>
</protein>
<evidence type="ECO:0000313" key="2">
    <source>
        <dbReference type="EMBL" id="MFN6509170.1"/>
    </source>
</evidence>
<reference evidence="2 3" key="1">
    <citation type="submission" date="2024-12" db="EMBL/GenBank/DDBJ databases">
        <authorList>
            <person name="Alaofin S."/>
            <person name="Velasco D."/>
            <person name="Li D."/>
            <person name="Baldwin T."/>
            <person name="Liu Z."/>
            <person name="Schachterle J.K."/>
        </authorList>
    </citation>
    <scope>NUCLEOTIDE SEQUENCE [LARGE SCALE GENOMIC DNA]</scope>
    <source>
        <strain evidence="2 3">B1</strain>
    </source>
</reference>
<accession>A0ABW9KZD1</accession>
<organism evidence="2 3">
    <name type="scientific">Xanthomonas translucens pv. translucens</name>
    <dbReference type="NCBI Taxonomy" id="134875"/>
    <lineage>
        <taxon>Bacteria</taxon>
        <taxon>Pseudomonadati</taxon>
        <taxon>Pseudomonadota</taxon>
        <taxon>Gammaproteobacteria</taxon>
        <taxon>Lysobacterales</taxon>
        <taxon>Lysobacteraceae</taxon>
        <taxon>Xanthomonas</taxon>
        <taxon>Xanthomonas translucens group</taxon>
    </lineage>
</organism>
<dbReference type="EMBL" id="JBKAMQ010000002">
    <property type="protein sequence ID" value="MFN6509170.1"/>
    <property type="molecule type" value="Genomic_DNA"/>
</dbReference>